<dbReference type="InterPro" id="IPR050327">
    <property type="entry name" value="Proton-linked_MCT"/>
</dbReference>
<dbReference type="CDD" id="cd17420">
    <property type="entry name" value="MFS_MCT8_10"/>
    <property type="match status" value="1"/>
</dbReference>
<feature type="transmembrane region" description="Helical" evidence="3">
    <location>
        <begin position="439"/>
        <end position="458"/>
    </location>
</feature>
<dbReference type="KEGG" id="vvp:112911334"/>
<feature type="compositionally biased region" description="Pro residues" evidence="2">
    <location>
        <begin position="124"/>
        <end position="148"/>
    </location>
</feature>
<evidence type="ECO:0000256" key="1">
    <source>
        <dbReference type="ARBA" id="ARBA00004141"/>
    </source>
</evidence>
<name>A0A3Q7SNF5_VULVU</name>
<feature type="domain" description="Major facilitator superfamily (MFS) profile" evidence="4">
    <location>
        <begin position="404"/>
        <end position="623"/>
    </location>
</feature>
<feature type="transmembrane region" description="Helical" evidence="3">
    <location>
        <begin position="346"/>
        <end position="368"/>
    </location>
</feature>
<feature type="transmembrane region" description="Helical" evidence="3">
    <location>
        <begin position="312"/>
        <end position="334"/>
    </location>
</feature>
<keyword evidence="3" id="KW-0812">Transmembrane</keyword>
<feature type="transmembrane region" description="Helical" evidence="3">
    <location>
        <begin position="532"/>
        <end position="550"/>
    </location>
</feature>
<feature type="transmembrane region" description="Helical" evidence="3">
    <location>
        <begin position="282"/>
        <end position="305"/>
    </location>
</feature>
<feature type="region of interest" description="Disordered" evidence="2">
    <location>
        <begin position="1"/>
        <end position="176"/>
    </location>
</feature>
<feature type="compositionally biased region" description="Basic and acidic residues" evidence="2">
    <location>
        <begin position="91"/>
        <end position="101"/>
    </location>
</feature>
<feature type="transmembrane region" description="Helical" evidence="3">
    <location>
        <begin position="225"/>
        <end position="245"/>
    </location>
</feature>
<feature type="region of interest" description="Disordered" evidence="2">
    <location>
        <begin position="600"/>
        <end position="623"/>
    </location>
</feature>
<protein>
    <submittedName>
        <fullName evidence="6">Monocarboxylate transporter 8 isoform X1</fullName>
    </submittedName>
</protein>
<evidence type="ECO:0000313" key="6">
    <source>
        <dbReference type="RefSeq" id="XP_025843590.2"/>
    </source>
</evidence>
<dbReference type="PANTHER" id="PTHR11360:SF123">
    <property type="entry name" value="MONOCARBOXYLATE TRANSPORTER 8"/>
    <property type="match status" value="1"/>
</dbReference>
<dbReference type="GeneID" id="112911334"/>
<dbReference type="GO" id="GO:0016324">
    <property type="term" value="C:apical plasma membrane"/>
    <property type="evidence" value="ECO:0007669"/>
    <property type="project" value="UniProtKB-ARBA"/>
</dbReference>
<reference evidence="6" key="2">
    <citation type="submission" date="2025-08" db="UniProtKB">
        <authorList>
            <consortium name="RefSeq"/>
        </authorList>
    </citation>
    <scope>IDENTIFICATION</scope>
    <source>
        <tissue evidence="6">Cell line</tissue>
    </source>
</reference>
<organism evidence="5 6">
    <name type="scientific">Vulpes vulpes</name>
    <name type="common">Red fox</name>
    <dbReference type="NCBI Taxonomy" id="9627"/>
    <lineage>
        <taxon>Eukaryota</taxon>
        <taxon>Metazoa</taxon>
        <taxon>Chordata</taxon>
        <taxon>Craniata</taxon>
        <taxon>Vertebrata</taxon>
        <taxon>Euteleostomi</taxon>
        <taxon>Mammalia</taxon>
        <taxon>Eutheria</taxon>
        <taxon>Laurasiatheria</taxon>
        <taxon>Carnivora</taxon>
        <taxon>Caniformia</taxon>
        <taxon>Canidae</taxon>
        <taxon>Vulpes</taxon>
    </lineage>
</organism>
<gene>
    <name evidence="6" type="primary">SLC16A2</name>
</gene>
<dbReference type="SUPFAM" id="SSF103473">
    <property type="entry name" value="MFS general substrate transporter"/>
    <property type="match status" value="1"/>
</dbReference>
<dbReference type="PROSITE" id="PS50850">
    <property type="entry name" value="MFS"/>
    <property type="match status" value="1"/>
</dbReference>
<dbReference type="GO" id="GO:0015349">
    <property type="term" value="F:thyroid hormone transmembrane transporter activity"/>
    <property type="evidence" value="ECO:0007669"/>
    <property type="project" value="TreeGrafter"/>
</dbReference>
<evidence type="ECO:0000259" key="4">
    <source>
        <dbReference type="PROSITE" id="PS50850"/>
    </source>
</evidence>
<comment type="subcellular location">
    <subcellularLocation>
        <location evidence="1">Membrane</location>
        <topology evidence="1">Multi-pass membrane protein</topology>
    </subcellularLocation>
</comment>
<evidence type="ECO:0000256" key="3">
    <source>
        <dbReference type="SAM" id="Phobius"/>
    </source>
</evidence>
<dbReference type="InterPro" id="IPR036259">
    <property type="entry name" value="MFS_trans_sf"/>
</dbReference>
<dbReference type="AlphaFoldDB" id="A0A3Q7SNF5"/>
<feature type="compositionally biased region" description="Basic and acidic residues" evidence="2">
    <location>
        <begin position="17"/>
        <end position="31"/>
    </location>
</feature>
<evidence type="ECO:0000256" key="2">
    <source>
        <dbReference type="SAM" id="MobiDB-lite"/>
    </source>
</evidence>
<keyword evidence="3" id="KW-1133">Transmembrane helix</keyword>
<dbReference type="STRING" id="9627.ENSVVUP00000034256"/>
<dbReference type="Gene3D" id="1.20.1250.20">
    <property type="entry name" value="MFS general substrate transporter like domains"/>
    <property type="match status" value="2"/>
</dbReference>
<dbReference type="CTD" id="6567"/>
<dbReference type="Pfam" id="PF07690">
    <property type="entry name" value="MFS_1"/>
    <property type="match status" value="1"/>
</dbReference>
<keyword evidence="3" id="KW-0472">Membrane</keyword>
<reference key="1">
    <citation type="submission" date="2019-01" db="UniProtKB">
        <authorList>
            <consortium name="RefSeq"/>
        </authorList>
    </citation>
    <scope>IDENTIFICATION</scope>
</reference>
<dbReference type="RefSeq" id="XP_025843590.2">
    <property type="nucleotide sequence ID" value="XM_025987805.2"/>
</dbReference>
<feature type="transmembrane region" description="Helical" evidence="3">
    <location>
        <begin position="183"/>
        <end position="205"/>
    </location>
</feature>
<dbReference type="PANTHER" id="PTHR11360">
    <property type="entry name" value="MONOCARBOXYLATE TRANSPORTER"/>
    <property type="match status" value="1"/>
</dbReference>
<feature type="transmembrane region" description="Helical" evidence="3">
    <location>
        <begin position="470"/>
        <end position="488"/>
    </location>
</feature>
<dbReference type="InterPro" id="IPR020846">
    <property type="entry name" value="MFS_dom"/>
</dbReference>
<feature type="compositionally biased region" description="Gly residues" evidence="2">
    <location>
        <begin position="1"/>
        <end position="16"/>
    </location>
</feature>
<feature type="transmembrane region" description="Helical" evidence="3">
    <location>
        <begin position="407"/>
        <end position="427"/>
    </location>
</feature>
<feature type="compositionally biased region" description="Low complexity" evidence="2">
    <location>
        <begin position="60"/>
        <end position="80"/>
    </location>
</feature>
<dbReference type="InterPro" id="IPR011701">
    <property type="entry name" value="MFS"/>
</dbReference>
<sequence>MTWGEQKGGLDVGGGGEDSRDRLSRDRRASWDAEPGGGGRGSSSARSSSSSSSSRRRSSSSRNKYQPHSGSSRQSSHSPPAEMALQSLASKEAKGPWREADPEQQEWVGSPKPEPEPEPEPEPGPEPVPVPPPEPQPEPQPLPDPAPLPELEFEPEPVHESKSMPTVETRGTARGFQPPEGGFGWMVVFAATWCNGSIFGIQNSFGILYSMLLQEEREKNRQVEFQAAWVGALSMGMIFFCSPIVSIFTDRLGCRITATAGAAVAFIGLHTSSFTSSLSLRYFTYGILFGCGCSFAFQPSLVILGHYFQRRLGLANGVVSAGSSIFSISFPLLIKTLGAKIKLAQTFQVLSTFMFILTLLSLTYRPLLPSSQDTPNKRGVRTLCQRILSQLRKYFNMRVFRQRTYRIWAFGIAAAALGYFVPYVHLMKYVEEEFLEIKQTWVLLVCIGATSGLGRLVSGRVSDSIPGLKKIYLQVISFLLLGLMSMMIPLCRGFGGLIVVCLFLGLCDGFFITIMAPIAFELVGPMQASQAIGYLLGMMALPMIAGPPIAGLLRNCFGDYHVAFYFAGVPPIIGAIILFFVPLMHQRMFKKEQRDSSKDKMLALDADPNGELLPGSPIPEEPI</sequence>
<feature type="transmembrane region" description="Helical" evidence="3">
    <location>
        <begin position="562"/>
        <end position="584"/>
    </location>
</feature>
<keyword evidence="5" id="KW-1185">Reference proteome</keyword>
<accession>A0A3Q7SNF5</accession>
<dbReference type="Proteomes" id="UP001652641">
    <property type="component" value="Chromosome X"/>
</dbReference>
<evidence type="ECO:0000313" key="5">
    <source>
        <dbReference type="Proteomes" id="UP001652641"/>
    </source>
</evidence>
<proteinExistence type="predicted"/>
<feature type="compositionally biased region" description="Low complexity" evidence="2">
    <location>
        <begin position="42"/>
        <end position="53"/>
    </location>
</feature>
<feature type="transmembrane region" description="Helical" evidence="3">
    <location>
        <begin position="494"/>
        <end position="520"/>
    </location>
</feature>